<dbReference type="AlphaFoldDB" id="A0A835YSR7"/>
<proteinExistence type="predicted"/>
<evidence type="ECO:0000313" key="1">
    <source>
        <dbReference type="EMBL" id="KAG5175863.1"/>
    </source>
</evidence>
<dbReference type="Proteomes" id="UP000664859">
    <property type="component" value="Unassembled WGS sequence"/>
</dbReference>
<keyword evidence="2" id="KW-1185">Reference proteome</keyword>
<organism evidence="1 2">
    <name type="scientific">Tribonema minus</name>
    <dbReference type="NCBI Taxonomy" id="303371"/>
    <lineage>
        <taxon>Eukaryota</taxon>
        <taxon>Sar</taxon>
        <taxon>Stramenopiles</taxon>
        <taxon>Ochrophyta</taxon>
        <taxon>PX clade</taxon>
        <taxon>Xanthophyceae</taxon>
        <taxon>Tribonematales</taxon>
        <taxon>Tribonemataceae</taxon>
        <taxon>Tribonema</taxon>
    </lineage>
</organism>
<protein>
    <submittedName>
        <fullName evidence="1">Uncharacterized protein</fullName>
    </submittedName>
</protein>
<name>A0A835YSR7_9STRA</name>
<sequence>MALLHSVHLSVVIAHAAGHKAPSILQYSISPIANYMTMIMVFDFLLTPYWFTNVLIATPISLAMAYQNSSGGAQPRT</sequence>
<evidence type="ECO:0000313" key="2">
    <source>
        <dbReference type="Proteomes" id="UP000664859"/>
    </source>
</evidence>
<reference evidence="1" key="1">
    <citation type="submission" date="2021-02" db="EMBL/GenBank/DDBJ databases">
        <title>First Annotated Genome of the Yellow-green Alga Tribonema minus.</title>
        <authorList>
            <person name="Mahan K.M."/>
        </authorList>
    </citation>
    <scope>NUCLEOTIDE SEQUENCE</scope>
    <source>
        <strain evidence="1">UTEX B ZZ1240</strain>
    </source>
</reference>
<gene>
    <name evidence="1" type="ORF">JKP88DRAFT_283352</name>
</gene>
<accession>A0A835YSR7</accession>
<comment type="caution">
    <text evidence="1">The sequence shown here is derived from an EMBL/GenBank/DDBJ whole genome shotgun (WGS) entry which is preliminary data.</text>
</comment>
<dbReference type="EMBL" id="JAFCMP010000545">
    <property type="protein sequence ID" value="KAG5175863.1"/>
    <property type="molecule type" value="Genomic_DNA"/>
</dbReference>